<organism evidence="2 3">
    <name type="scientific">Mycetohabitans rhizoxinica (strain DSM 19002 / CIP 109453 / HKI 454)</name>
    <name type="common">Paraburkholderia rhizoxinica</name>
    <dbReference type="NCBI Taxonomy" id="882378"/>
    <lineage>
        <taxon>Bacteria</taxon>
        <taxon>Pseudomonadati</taxon>
        <taxon>Pseudomonadota</taxon>
        <taxon>Betaproteobacteria</taxon>
        <taxon>Burkholderiales</taxon>
        <taxon>Burkholderiaceae</taxon>
        <taxon>Mycetohabitans</taxon>
    </lineage>
</organism>
<dbReference type="InterPro" id="IPR012349">
    <property type="entry name" value="Split_barrel_FMN-bd"/>
</dbReference>
<dbReference type="Gene3D" id="2.30.110.10">
    <property type="entry name" value="Electron Transport, Fmn-binding Protein, Chain A"/>
    <property type="match status" value="1"/>
</dbReference>
<sequence length="71" mass="7983">MVRHARWRTMYTGAPVLDDAWATFDCRIANVTRHGAHSVIVADVFNLRLGPASIDALVYFPRHYHVVASSC</sequence>
<dbReference type="AlphaFoldDB" id="E5ATE8"/>
<evidence type="ECO:0000313" key="2">
    <source>
        <dbReference type="EMBL" id="CBW75822.1"/>
    </source>
</evidence>
<proteinExistence type="predicted"/>
<dbReference type="STRING" id="882378.RBRH_01416"/>
<dbReference type="Pfam" id="PF01613">
    <property type="entry name" value="Flavin_Reduct"/>
    <property type="match status" value="1"/>
</dbReference>
<evidence type="ECO:0000313" key="3">
    <source>
        <dbReference type="Proteomes" id="UP000007437"/>
    </source>
</evidence>
<dbReference type="Proteomes" id="UP000007437">
    <property type="component" value="Chromosome"/>
</dbReference>
<dbReference type="GO" id="GO:0016646">
    <property type="term" value="F:oxidoreductase activity, acting on the CH-NH group of donors, NAD or NADP as acceptor"/>
    <property type="evidence" value="ECO:0007669"/>
    <property type="project" value="UniProtKB-ARBA"/>
</dbReference>
<dbReference type="OrthoDB" id="8525727at2"/>
<dbReference type="KEGG" id="brh:RBRH_01416"/>
<dbReference type="EMBL" id="FR687359">
    <property type="protein sequence ID" value="CBW75822.1"/>
    <property type="molecule type" value="Genomic_DNA"/>
</dbReference>
<dbReference type="GO" id="GO:0010181">
    <property type="term" value="F:FMN binding"/>
    <property type="evidence" value="ECO:0007669"/>
    <property type="project" value="InterPro"/>
</dbReference>
<dbReference type="SUPFAM" id="SSF50475">
    <property type="entry name" value="FMN-binding split barrel"/>
    <property type="match status" value="1"/>
</dbReference>
<feature type="domain" description="Flavin reductase like" evidence="1">
    <location>
        <begin position="5"/>
        <end position="66"/>
    </location>
</feature>
<keyword evidence="2" id="KW-0560">Oxidoreductase</keyword>
<dbReference type="EC" id="1.5.1.29" evidence="2"/>
<gene>
    <name evidence="2" type="ordered locus">RBRH_01416</name>
</gene>
<dbReference type="eggNOG" id="COG1853">
    <property type="taxonomic scope" value="Bacteria"/>
</dbReference>
<reference evidence="2 3" key="1">
    <citation type="journal article" date="2011" name="J. Bacteriol.">
        <title>Complete genome sequence of Burkholderia rhizoxinica, an endosymbiont of Rhizopus microsporus.</title>
        <authorList>
            <person name="Lackner G."/>
            <person name="Moebius N."/>
            <person name="Partida-Martinez L."/>
            <person name="Hertweck C."/>
        </authorList>
    </citation>
    <scope>NUCLEOTIDE SEQUENCE [LARGE SCALE GENOMIC DNA]</scope>
    <source>
        <strain evidence="3">DSM 19002 / CIP 109453 / HKI 454</strain>
    </source>
</reference>
<evidence type="ECO:0000259" key="1">
    <source>
        <dbReference type="Pfam" id="PF01613"/>
    </source>
</evidence>
<accession>E5ATE8</accession>
<name>E5ATE8_MYCRK</name>
<dbReference type="HOGENOM" id="CLU_2732333_0_0_4"/>
<protein>
    <submittedName>
        <fullName evidence="2">FMN reductase</fullName>
        <ecNumber evidence="2">1.5.1.29</ecNumber>
    </submittedName>
</protein>
<dbReference type="InterPro" id="IPR002563">
    <property type="entry name" value="Flavin_Rdtase-like_dom"/>
</dbReference>